<dbReference type="RefSeq" id="WP_331810112.1">
    <property type="nucleotide sequence ID" value="NZ_JAZHOU010000003.1"/>
</dbReference>
<keyword evidence="1" id="KW-0472">Membrane</keyword>
<keyword evidence="3" id="KW-1185">Reference proteome</keyword>
<gene>
    <name evidence="2" type="ORF">V1468_10045</name>
</gene>
<evidence type="ECO:0000313" key="2">
    <source>
        <dbReference type="EMBL" id="MEF3079347.1"/>
    </source>
</evidence>
<organism evidence="2 3">
    <name type="scientific">Winogradskyella poriferorum</name>
    <dbReference type="NCBI Taxonomy" id="307627"/>
    <lineage>
        <taxon>Bacteria</taxon>
        <taxon>Pseudomonadati</taxon>
        <taxon>Bacteroidota</taxon>
        <taxon>Flavobacteriia</taxon>
        <taxon>Flavobacteriales</taxon>
        <taxon>Flavobacteriaceae</taxon>
        <taxon>Winogradskyella</taxon>
    </lineage>
</organism>
<keyword evidence="1" id="KW-1133">Transmembrane helix</keyword>
<dbReference type="Proteomes" id="UP001356704">
    <property type="component" value="Unassembled WGS sequence"/>
</dbReference>
<name>A0ABU7W5U9_9FLAO</name>
<proteinExistence type="predicted"/>
<sequence length="142" mass="16501">MSLVTYFIIFTLLVFSIGAYFIFIELNPIAFNGDSSEKSLDIYNTKSNSNASLFSTSKCNEGKENMVRKKLEIQQGIEKQQKQLKRNLRTLNYITLLRADVHIIKDPKRLEEINKLKEGIELQILRNTKILNKYKQLDINSI</sequence>
<accession>A0ABU7W5U9</accession>
<reference evidence="2 3" key="1">
    <citation type="submission" date="2024-02" db="EMBL/GenBank/DDBJ databases">
        <title>Winogradskyella poriferorum JCM 12885.</title>
        <authorList>
            <person name="Zhang D.-F."/>
            <person name="Fu Z.-Y."/>
        </authorList>
    </citation>
    <scope>NUCLEOTIDE SEQUENCE [LARGE SCALE GENOMIC DNA]</scope>
    <source>
        <strain evidence="2 3">JCM 12885</strain>
    </source>
</reference>
<dbReference type="EMBL" id="JAZHOU010000003">
    <property type="protein sequence ID" value="MEF3079347.1"/>
    <property type="molecule type" value="Genomic_DNA"/>
</dbReference>
<evidence type="ECO:0000313" key="3">
    <source>
        <dbReference type="Proteomes" id="UP001356704"/>
    </source>
</evidence>
<evidence type="ECO:0008006" key="4">
    <source>
        <dbReference type="Google" id="ProtNLM"/>
    </source>
</evidence>
<feature type="transmembrane region" description="Helical" evidence="1">
    <location>
        <begin position="6"/>
        <end position="26"/>
    </location>
</feature>
<comment type="caution">
    <text evidence="2">The sequence shown here is derived from an EMBL/GenBank/DDBJ whole genome shotgun (WGS) entry which is preliminary data.</text>
</comment>
<evidence type="ECO:0000256" key="1">
    <source>
        <dbReference type="SAM" id="Phobius"/>
    </source>
</evidence>
<keyword evidence="1" id="KW-0812">Transmembrane</keyword>
<protein>
    <recommendedName>
        <fullName evidence="4">Periplasmic heavy metal sensor</fullName>
    </recommendedName>
</protein>